<dbReference type="Proteomes" id="UP000789860">
    <property type="component" value="Unassembled WGS sequence"/>
</dbReference>
<gene>
    <name evidence="1" type="ORF">SCALOS_LOCUS2270</name>
</gene>
<protein>
    <submittedName>
        <fullName evidence="1">2581_t:CDS:1</fullName>
    </submittedName>
</protein>
<proteinExistence type="predicted"/>
<keyword evidence="2" id="KW-1185">Reference proteome</keyword>
<evidence type="ECO:0000313" key="1">
    <source>
        <dbReference type="EMBL" id="CAG8477043.1"/>
    </source>
</evidence>
<sequence length="449" mass="51592">MRFSDLILKPPKHHHPPDESILGSARLDRLFPSVTKIDSTQPYSVEESFQESESSRNVIEVHRFVAPKPFVPITSGQIRPRLIDQRRRSSYLSEMYDNNRQIYVQKAAQRKISMLPKVILATGDHDQTIRLWEVPEGVSWRTMDHFDSQVNRVTLSPDRKFLAAAGNPNVRLYDMTTHNPSPIITLKGHKHNVTAVGFIDDNIIYTGGEDGTLKLWDVRERSVKKTFNNFVPDDICAWYNARKSMVNDVAKYPSKNKLVSIDAEGYIKFWDIRSESNTSLFHQVVGDDIPASPLHSLSIAQNDSIMGYCYAWDLISVNATNTLPNPIKHQAHGSKWGNKSYITKCLLNPDARYLATCGADQTAKIWRILYKDETNRLRNNTEKKSMIQGFEESLKFEHPTPFWVKDCVWSNDSRIFITGKLWRTATGELVQQFKCHKYGIICVFLHEFD</sequence>
<dbReference type="EMBL" id="CAJVPM010001943">
    <property type="protein sequence ID" value="CAG8477043.1"/>
    <property type="molecule type" value="Genomic_DNA"/>
</dbReference>
<comment type="caution">
    <text evidence="1">The sequence shown here is derived from an EMBL/GenBank/DDBJ whole genome shotgun (WGS) entry which is preliminary data.</text>
</comment>
<evidence type="ECO:0000313" key="2">
    <source>
        <dbReference type="Proteomes" id="UP000789860"/>
    </source>
</evidence>
<organism evidence="1 2">
    <name type="scientific">Scutellospora calospora</name>
    <dbReference type="NCBI Taxonomy" id="85575"/>
    <lineage>
        <taxon>Eukaryota</taxon>
        <taxon>Fungi</taxon>
        <taxon>Fungi incertae sedis</taxon>
        <taxon>Mucoromycota</taxon>
        <taxon>Glomeromycotina</taxon>
        <taxon>Glomeromycetes</taxon>
        <taxon>Diversisporales</taxon>
        <taxon>Gigasporaceae</taxon>
        <taxon>Scutellospora</taxon>
    </lineage>
</organism>
<accession>A0ACA9KJL9</accession>
<reference evidence="1" key="1">
    <citation type="submission" date="2021-06" db="EMBL/GenBank/DDBJ databases">
        <authorList>
            <person name="Kallberg Y."/>
            <person name="Tangrot J."/>
            <person name="Rosling A."/>
        </authorList>
    </citation>
    <scope>NUCLEOTIDE SEQUENCE</scope>
    <source>
        <strain evidence="1">AU212A</strain>
    </source>
</reference>
<name>A0ACA9KJL9_9GLOM</name>